<keyword evidence="8 12" id="KW-0648">Protein biosynthesis</keyword>
<evidence type="ECO:0000256" key="1">
    <source>
        <dbReference type="ARBA" id="ARBA00004496"/>
    </source>
</evidence>
<dbReference type="InterPro" id="IPR009080">
    <property type="entry name" value="tRNAsynth_Ia_anticodon-bd"/>
</dbReference>
<dbReference type="InterPro" id="IPR035684">
    <property type="entry name" value="ArgRS_core"/>
</dbReference>
<evidence type="ECO:0000256" key="12">
    <source>
        <dbReference type="RuleBase" id="RU363038"/>
    </source>
</evidence>
<comment type="similarity">
    <text evidence="2 12">Belongs to the class-I aminoacyl-tRNA synthetase family.</text>
</comment>
<dbReference type="Gene3D" id="3.40.50.620">
    <property type="entry name" value="HUPs"/>
    <property type="match status" value="1"/>
</dbReference>
<dbReference type="InterPro" id="IPR008909">
    <property type="entry name" value="DALR_anticod-bd"/>
</dbReference>
<dbReference type="NCBIfam" id="TIGR00456">
    <property type="entry name" value="argS"/>
    <property type="match status" value="1"/>
</dbReference>
<dbReference type="GO" id="GO:0004814">
    <property type="term" value="F:arginine-tRNA ligase activity"/>
    <property type="evidence" value="ECO:0007669"/>
    <property type="project" value="UniProtKB-UniRule"/>
</dbReference>
<name>A0AAP4UJH0_9MOLU</name>
<keyword evidence="9 12" id="KW-0030">Aminoacyl-tRNA synthetase</keyword>
<evidence type="ECO:0000256" key="10">
    <source>
        <dbReference type="ARBA" id="ARBA00049339"/>
    </source>
</evidence>
<evidence type="ECO:0000256" key="9">
    <source>
        <dbReference type="ARBA" id="ARBA00023146"/>
    </source>
</evidence>
<dbReference type="SMART" id="SM00836">
    <property type="entry name" value="DALR_1"/>
    <property type="match status" value="1"/>
</dbReference>
<gene>
    <name evidence="14" type="primary">argS</name>
    <name evidence="14" type="ORF">OC696_01135</name>
</gene>
<dbReference type="InterPro" id="IPR001278">
    <property type="entry name" value="Arg-tRNA-ligase"/>
</dbReference>
<dbReference type="Pfam" id="PF05746">
    <property type="entry name" value="DALR_1"/>
    <property type="match status" value="1"/>
</dbReference>
<evidence type="ECO:0000256" key="4">
    <source>
        <dbReference type="ARBA" id="ARBA00022490"/>
    </source>
</evidence>
<organism evidence="14 15">
    <name type="scientific">Candidatus Phytoplasma australasiaticum subsp. australasiaticum</name>
    <dbReference type="NCBI Taxonomy" id="2832407"/>
    <lineage>
        <taxon>Bacteria</taxon>
        <taxon>Bacillati</taxon>
        <taxon>Mycoplasmatota</taxon>
        <taxon>Mollicutes</taxon>
        <taxon>Acholeplasmatales</taxon>
        <taxon>Acholeplasmataceae</taxon>
        <taxon>Candidatus Phytoplasma</taxon>
        <taxon>16SrII (Peanut WB group)</taxon>
        <taxon>Candidatus Phytoplasma australasiaticum</taxon>
    </lineage>
</organism>
<keyword evidence="15" id="KW-1185">Reference proteome</keyword>
<dbReference type="PANTHER" id="PTHR11956:SF5">
    <property type="entry name" value="ARGININE--TRNA LIGASE, CYTOPLASMIC"/>
    <property type="match status" value="1"/>
</dbReference>
<evidence type="ECO:0000256" key="11">
    <source>
        <dbReference type="NCBIfam" id="TIGR00456"/>
    </source>
</evidence>
<comment type="subunit">
    <text evidence="3">Monomer.</text>
</comment>
<evidence type="ECO:0000256" key="8">
    <source>
        <dbReference type="ARBA" id="ARBA00022917"/>
    </source>
</evidence>
<dbReference type="Pfam" id="PF00750">
    <property type="entry name" value="tRNA-synt_1d"/>
    <property type="match status" value="1"/>
</dbReference>
<evidence type="ECO:0000259" key="13">
    <source>
        <dbReference type="SMART" id="SM00836"/>
    </source>
</evidence>
<dbReference type="FunFam" id="3.40.50.620:FF:000116">
    <property type="entry name" value="Arginine--tRNA ligase"/>
    <property type="match status" value="1"/>
</dbReference>
<proteinExistence type="inferred from homology"/>
<comment type="caution">
    <text evidence="14">The sequence shown here is derived from an EMBL/GenBank/DDBJ whole genome shotgun (WGS) entry which is preliminary data.</text>
</comment>
<reference evidence="14 15" key="1">
    <citation type="journal article" date="2023" name="Int. J. Syst. Evol. Microbiol.">
        <title>The observation of taxonomic boundaries for the 16SrII and 16SrXXV phytoplasmas using genome-based delimitation.</title>
        <authorList>
            <person name="Rodrigues Jardim B."/>
            <person name="Tran-Nguyen L.T.T."/>
            <person name="Gambley C."/>
            <person name="Al-Sadi A.M."/>
            <person name="Al-Subhi A.M."/>
            <person name="Foissac X."/>
            <person name="Salar P."/>
            <person name="Cai H."/>
            <person name="Yang J.Y."/>
            <person name="Davis R."/>
            <person name="Jones L."/>
            <person name="Rodoni B."/>
            <person name="Constable F.E."/>
        </authorList>
    </citation>
    <scope>NUCLEOTIDE SEQUENCE [LARGE SCALE GENOMIC DNA]</scope>
    <source>
        <strain evidence="14">BAWM-OMN-P26</strain>
    </source>
</reference>
<sequence length="564" mass="66745">MYLQKLQTQITNLLNVKFNIKSIVKYYDKDLLWDFYLPLFVYRDQWNNNLSKVFQDFKKILLTLPEISEVNLDKGFLNIKLQRGLISQKILSSIYVLSSDYAQKASNNQVVVLDYSSPNIAKNFSIGHLRSTIIGNALKNIYQKLGFNTISINHLGDWGTQFGQMILAYQKWGQENLILSNPIDELQKLYIRFHQQAKQDTNLHLEAKNIFKKLEEKDENIFKLWRFFRRISLKEFKKIYKLLGISFDFYIGESFYHQKALQLVKKLYKQKLIIIDKKAYIFPLKDIPSALLQKDNGSTLYLTRDIACLLYRAKKFNFQKILYVVGNEQKLHYQQLIEIIQQMGYRFDIRHINFGLICLNKIKISTRKHQDYKLIDIIHHAQNKIEQIIKERNKHLSKININKIAEKIAIGAIFFNDLKNDRHLNIDFNLENMIQFEGNTGPYLQYTLVRLKSIMTKIQFNINLDELNWSFLTNYFQKDYSFIIVKLLDDFPVILEKVIKDNMPSLLARYLFKLSKYTNYFYEQEKILTSELELKKGLILLIKSICIVLEEGLKLLGIPIVVQM</sequence>
<evidence type="ECO:0000256" key="5">
    <source>
        <dbReference type="ARBA" id="ARBA00022598"/>
    </source>
</evidence>
<dbReference type="SUPFAM" id="SSF47323">
    <property type="entry name" value="Anticodon-binding domain of a subclass of class I aminoacyl-tRNA synthetases"/>
    <property type="match status" value="1"/>
</dbReference>
<keyword evidence="4" id="KW-0963">Cytoplasm</keyword>
<dbReference type="EMBL" id="JAOSIW010000006">
    <property type="protein sequence ID" value="MDO8054473.1"/>
    <property type="molecule type" value="Genomic_DNA"/>
</dbReference>
<evidence type="ECO:0000256" key="6">
    <source>
        <dbReference type="ARBA" id="ARBA00022741"/>
    </source>
</evidence>
<dbReference type="RefSeq" id="WP_304516077.1">
    <property type="nucleotide sequence ID" value="NZ_JAOSIW010000006.1"/>
</dbReference>
<evidence type="ECO:0000313" key="14">
    <source>
        <dbReference type="EMBL" id="MDO8054473.1"/>
    </source>
</evidence>
<comment type="catalytic activity">
    <reaction evidence="10">
        <text>tRNA(Arg) + L-arginine + ATP = L-arginyl-tRNA(Arg) + AMP + diphosphate</text>
        <dbReference type="Rhea" id="RHEA:20301"/>
        <dbReference type="Rhea" id="RHEA-COMP:9658"/>
        <dbReference type="Rhea" id="RHEA-COMP:9673"/>
        <dbReference type="ChEBI" id="CHEBI:30616"/>
        <dbReference type="ChEBI" id="CHEBI:32682"/>
        <dbReference type="ChEBI" id="CHEBI:33019"/>
        <dbReference type="ChEBI" id="CHEBI:78442"/>
        <dbReference type="ChEBI" id="CHEBI:78513"/>
        <dbReference type="ChEBI" id="CHEBI:456215"/>
        <dbReference type="EC" id="6.1.1.19"/>
    </reaction>
</comment>
<dbReference type="GO" id="GO:0005737">
    <property type="term" value="C:cytoplasm"/>
    <property type="evidence" value="ECO:0007669"/>
    <property type="project" value="UniProtKB-SubCell"/>
</dbReference>
<evidence type="ECO:0000256" key="3">
    <source>
        <dbReference type="ARBA" id="ARBA00011245"/>
    </source>
</evidence>
<accession>A0AAP4UJH0</accession>
<evidence type="ECO:0000256" key="2">
    <source>
        <dbReference type="ARBA" id="ARBA00005594"/>
    </source>
</evidence>
<dbReference type="AlphaFoldDB" id="A0AAP4UJH0"/>
<dbReference type="SUPFAM" id="SSF52374">
    <property type="entry name" value="Nucleotidylyl transferase"/>
    <property type="match status" value="1"/>
</dbReference>
<comment type="subcellular location">
    <subcellularLocation>
        <location evidence="1">Cytoplasm</location>
    </subcellularLocation>
</comment>
<dbReference type="PRINTS" id="PR01038">
    <property type="entry name" value="TRNASYNTHARG"/>
</dbReference>
<dbReference type="Proteomes" id="UP001170651">
    <property type="component" value="Unassembled WGS sequence"/>
</dbReference>
<keyword evidence="6 12" id="KW-0547">Nucleotide-binding</keyword>
<keyword evidence="7 12" id="KW-0067">ATP-binding</keyword>
<evidence type="ECO:0000313" key="15">
    <source>
        <dbReference type="Proteomes" id="UP001170651"/>
    </source>
</evidence>
<dbReference type="FunFam" id="1.10.730.10:FF:000006">
    <property type="entry name" value="Arginyl-tRNA synthetase 2, mitochondrial"/>
    <property type="match status" value="1"/>
</dbReference>
<dbReference type="EC" id="6.1.1.19" evidence="11"/>
<feature type="domain" description="DALR anticodon binding" evidence="13">
    <location>
        <begin position="444"/>
        <end position="564"/>
    </location>
</feature>
<dbReference type="GO" id="GO:0006420">
    <property type="term" value="P:arginyl-tRNA aminoacylation"/>
    <property type="evidence" value="ECO:0007669"/>
    <property type="project" value="UniProtKB-UniRule"/>
</dbReference>
<keyword evidence="5 12" id="KW-0436">Ligase</keyword>
<dbReference type="GO" id="GO:0005524">
    <property type="term" value="F:ATP binding"/>
    <property type="evidence" value="ECO:0007669"/>
    <property type="project" value="UniProtKB-KW"/>
</dbReference>
<evidence type="ECO:0000256" key="7">
    <source>
        <dbReference type="ARBA" id="ARBA00022840"/>
    </source>
</evidence>
<dbReference type="PANTHER" id="PTHR11956">
    <property type="entry name" value="ARGINYL-TRNA SYNTHETASE"/>
    <property type="match status" value="1"/>
</dbReference>
<dbReference type="Gene3D" id="1.10.730.10">
    <property type="entry name" value="Isoleucyl-tRNA Synthetase, Domain 1"/>
    <property type="match status" value="1"/>
</dbReference>
<dbReference type="InterPro" id="IPR014729">
    <property type="entry name" value="Rossmann-like_a/b/a_fold"/>
</dbReference>
<protein>
    <recommendedName>
        <fullName evidence="11">Arginine--tRNA ligase</fullName>
        <ecNumber evidence="11">6.1.1.19</ecNumber>
    </recommendedName>
</protein>